<feature type="domain" description="NYN" evidence="1">
    <location>
        <begin position="6"/>
        <end position="166"/>
    </location>
</feature>
<dbReference type="EMBL" id="JAUSQW010000001">
    <property type="protein sequence ID" value="MDP9800995.1"/>
    <property type="molecule type" value="Genomic_DNA"/>
</dbReference>
<evidence type="ECO:0000313" key="3">
    <source>
        <dbReference type="Proteomes" id="UP001235966"/>
    </source>
</evidence>
<dbReference type="Proteomes" id="UP001235966">
    <property type="component" value="Unassembled WGS sequence"/>
</dbReference>
<accession>A0ABT9NBC7</accession>
<proteinExistence type="predicted"/>
<protein>
    <submittedName>
        <fullName evidence="2">Uncharacterized LabA/DUF88 family protein</fullName>
    </submittedName>
</protein>
<dbReference type="RefSeq" id="WP_278058595.1">
    <property type="nucleotide sequence ID" value="NZ_CP121247.1"/>
</dbReference>
<keyword evidence="3" id="KW-1185">Reference proteome</keyword>
<evidence type="ECO:0000259" key="1">
    <source>
        <dbReference type="Pfam" id="PF01936"/>
    </source>
</evidence>
<sequence>MDRYAIIVDAGYFYAAGFTAIESPNLHRANVRLTDPRKLLENLKQKAEDLADANNLLRVYWYDAPISGGMTPDQAELSQLPSLKLRLGVMNGHGQQKGVDSLIVTDLVELARQRAISDAIVISGDEDIRVGVAIAQSYGVRVHVLGIGDTQKNMSNGLRQEADTVAELNAQWFEHVFTRLENTENQYIEVPAESVPDPWKSIVDNLLANRDRAELTGIVALIESSGGIPAEYDRPFIGALGKFEKRRLSPEELAEARKIFRERLAELILLKSAE</sequence>
<name>A0ABT9NBC7_9ACTO</name>
<reference evidence="2 3" key="1">
    <citation type="submission" date="2023-07" db="EMBL/GenBank/DDBJ databases">
        <title>Sequencing the genomes of 1000 actinobacteria strains.</title>
        <authorList>
            <person name="Klenk H.-P."/>
        </authorList>
    </citation>
    <scope>NUCLEOTIDE SEQUENCE [LARGE SCALE GENOMIC DNA]</scope>
    <source>
        <strain evidence="2 3">DSM 102162</strain>
    </source>
</reference>
<gene>
    <name evidence="2" type="ORF">J2S49_001071</name>
</gene>
<dbReference type="Pfam" id="PF01936">
    <property type="entry name" value="NYN"/>
    <property type="match status" value="1"/>
</dbReference>
<dbReference type="InterPro" id="IPR021139">
    <property type="entry name" value="NYN"/>
</dbReference>
<organism evidence="2 3">
    <name type="scientific">Arcanobacterium wilhelmae</name>
    <dbReference type="NCBI Taxonomy" id="1803177"/>
    <lineage>
        <taxon>Bacteria</taxon>
        <taxon>Bacillati</taxon>
        <taxon>Actinomycetota</taxon>
        <taxon>Actinomycetes</taxon>
        <taxon>Actinomycetales</taxon>
        <taxon>Actinomycetaceae</taxon>
        <taxon>Arcanobacterium</taxon>
    </lineage>
</organism>
<comment type="caution">
    <text evidence="2">The sequence shown here is derived from an EMBL/GenBank/DDBJ whole genome shotgun (WGS) entry which is preliminary data.</text>
</comment>
<dbReference type="Gene3D" id="3.40.50.1010">
    <property type="entry name" value="5'-nuclease"/>
    <property type="match status" value="1"/>
</dbReference>
<evidence type="ECO:0000313" key="2">
    <source>
        <dbReference type="EMBL" id="MDP9800995.1"/>
    </source>
</evidence>